<evidence type="ECO:0000313" key="4">
    <source>
        <dbReference type="Proteomes" id="UP000656077"/>
    </source>
</evidence>
<proteinExistence type="predicted"/>
<organism evidence="3 4">
    <name type="scientific">Clostridium chromiireducens</name>
    <dbReference type="NCBI Taxonomy" id="225345"/>
    <lineage>
        <taxon>Bacteria</taxon>
        <taxon>Bacillati</taxon>
        <taxon>Bacillota</taxon>
        <taxon>Clostridia</taxon>
        <taxon>Eubacteriales</taxon>
        <taxon>Clostridiaceae</taxon>
        <taxon>Clostridium</taxon>
    </lineage>
</organism>
<dbReference type="PANTHER" id="PTHR40047:SF1">
    <property type="entry name" value="UPF0703 PROTEIN YCGQ"/>
    <property type="match status" value="1"/>
</dbReference>
<accession>A0A964W2N9</accession>
<dbReference type="EMBL" id="WSRQ01000017">
    <property type="protein sequence ID" value="MVX64449.1"/>
    <property type="molecule type" value="Genomic_DNA"/>
</dbReference>
<sequence length="312" mass="36319">MTDIPVFLVTGFLESGKTTFVKEIFNDPEFVEGERITLIVCESGIEEYEKEFINRNHVKLVSISDKEELTYSLLDKINKENKPTKVLIEYNGMWEFDIIEKLGLPKGWEIAQIITPIDASTFDSYMNNMKSLLIEQFKNSNLIVFNRCNEVTDKLKFRNSVKAINAHANIIFELENGEIDDRPLELPFDINADIIKFEDYDFGVWYLDATEFPEKYEGKKINTRGVAYINPKYPKGVFAFGRNAMTCCEDDIAFLGLLCQTTKSINFQGKEWIEIEGTLHRKFIQHEQREIPYISVSNYKIINKLEEELVYF</sequence>
<dbReference type="InterPro" id="IPR048447">
    <property type="entry name" value="DUF1980_C"/>
</dbReference>
<dbReference type="SUPFAM" id="SSF52540">
    <property type="entry name" value="P-loop containing nucleoside triphosphate hydrolases"/>
    <property type="match status" value="1"/>
</dbReference>
<feature type="domain" description="CobW/HypB/UreG nucleotide-binding" evidence="1">
    <location>
        <begin position="5"/>
        <end position="171"/>
    </location>
</feature>
<evidence type="ECO:0000259" key="1">
    <source>
        <dbReference type="Pfam" id="PF02492"/>
    </source>
</evidence>
<feature type="domain" description="DUF1980" evidence="2">
    <location>
        <begin position="191"/>
        <end position="311"/>
    </location>
</feature>
<evidence type="ECO:0000313" key="3">
    <source>
        <dbReference type="EMBL" id="MVX64449.1"/>
    </source>
</evidence>
<dbReference type="InterPro" id="IPR027417">
    <property type="entry name" value="P-loop_NTPase"/>
</dbReference>
<dbReference type="Proteomes" id="UP000656077">
    <property type="component" value="Unassembled WGS sequence"/>
</dbReference>
<name>A0A964W2N9_9CLOT</name>
<dbReference type="InterPro" id="IPR003495">
    <property type="entry name" value="CobW/HypB/UreG_nucleotide-bd"/>
</dbReference>
<evidence type="ECO:0000259" key="2">
    <source>
        <dbReference type="Pfam" id="PF21537"/>
    </source>
</evidence>
<dbReference type="AlphaFoldDB" id="A0A964W2N9"/>
<dbReference type="Gene3D" id="3.40.50.300">
    <property type="entry name" value="P-loop containing nucleotide triphosphate hydrolases"/>
    <property type="match status" value="1"/>
</dbReference>
<dbReference type="Pfam" id="PF21537">
    <property type="entry name" value="DUF1980_C"/>
    <property type="match status" value="1"/>
</dbReference>
<comment type="caution">
    <text evidence="3">The sequence shown here is derived from an EMBL/GenBank/DDBJ whole genome shotgun (WGS) entry which is preliminary data.</text>
</comment>
<dbReference type="Pfam" id="PF02492">
    <property type="entry name" value="cobW"/>
    <property type="match status" value="1"/>
</dbReference>
<reference evidence="3" key="1">
    <citation type="submission" date="2019-12" db="EMBL/GenBank/DDBJ databases">
        <title>Microbes associate with the intestines of laboratory mice.</title>
        <authorList>
            <person name="Navarre W."/>
            <person name="Wong E."/>
        </authorList>
    </citation>
    <scope>NUCLEOTIDE SEQUENCE</scope>
    <source>
        <strain evidence="3">NM79_F5</strain>
    </source>
</reference>
<dbReference type="RefSeq" id="WP_160359397.1">
    <property type="nucleotide sequence ID" value="NZ_WSRQ01000017.1"/>
</dbReference>
<protein>
    <submittedName>
        <fullName evidence="3">GTPase</fullName>
    </submittedName>
</protein>
<gene>
    <name evidence="3" type="ORF">GKZ28_12180</name>
</gene>
<dbReference type="PANTHER" id="PTHR40047">
    <property type="entry name" value="UPF0703 PROTEIN YCGQ"/>
    <property type="match status" value="1"/>
</dbReference>
<dbReference type="InterPro" id="IPR052955">
    <property type="entry name" value="UPF0703_membrane_permease"/>
</dbReference>